<dbReference type="RefSeq" id="WP_025064033.1">
    <property type="nucleotide sequence ID" value="NZ_RAQK01000001.1"/>
</dbReference>
<comment type="caution">
    <text evidence="1">The sequence shown here is derived from an EMBL/GenBank/DDBJ whole genome shotgun (WGS) entry which is preliminary data.</text>
</comment>
<dbReference type="Proteomes" id="UP000284407">
    <property type="component" value="Unassembled WGS sequence"/>
</dbReference>
<evidence type="ECO:0000313" key="1">
    <source>
        <dbReference type="EMBL" id="RKE97108.1"/>
    </source>
</evidence>
<proteinExistence type="predicted"/>
<name>A0A420DSG4_9RHOB</name>
<organism evidence="1 2">
    <name type="scientific">Sulfitobacter guttiformis</name>
    <dbReference type="NCBI Taxonomy" id="74349"/>
    <lineage>
        <taxon>Bacteria</taxon>
        <taxon>Pseudomonadati</taxon>
        <taxon>Pseudomonadota</taxon>
        <taxon>Alphaproteobacteria</taxon>
        <taxon>Rhodobacterales</taxon>
        <taxon>Roseobacteraceae</taxon>
        <taxon>Sulfitobacter</taxon>
    </lineage>
</organism>
<reference evidence="1 2" key="1">
    <citation type="submission" date="2018-09" db="EMBL/GenBank/DDBJ databases">
        <title>Genomic Encyclopedia of Archaeal and Bacterial Type Strains, Phase II (KMG-II): from individual species to whole genera.</title>
        <authorList>
            <person name="Goeker M."/>
        </authorList>
    </citation>
    <scope>NUCLEOTIDE SEQUENCE [LARGE SCALE GENOMIC DNA]</scope>
    <source>
        <strain evidence="1 2">DSM 11458</strain>
    </source>
</reference>
<gene>
    <name evidence="1" type="ORF">C8N30_1694</name>
</gene>
<accession>A0A420DSG4</accession>
<keyword evidence="2" id="KW-1185">Reference proteome</keyword>
<evidence type="ECO:0000313" key="2">
    <source>
        <dbReference type="Proteomes" id="UP000284407"/>
    </source>
</evidence>
<dbReference type="STRING" id="1443111.Z949_3719"/>
<dbReference type="AlphaFoldDB" id="A0A420DSG4"/>
<sequence>MRFVLLLLVLFVTAKAVGAGPYDGRYRPDHPSGDSWDCKAIGKDGGAILLTSNTFFAIGTRCNLRDPVAVSGMNATLYNAICRADGDPWERRIMIMRSGTGIAVIQSGARISLLRKCE</sequence>
<protein>
    <submittedName>
        <fullName evidence="1">Uncharacterized protein</fullName>
    </submittedName>
</protein>
<dbReference type="EMBL" id="RAQK01000001">
    <property type="protein sequence ID" value="RKE97108.1"/>
    <property type="molecule type" value="Genomic_DNA"/>
</dbReference>
<dbReference type="OrthoDB" id="7727934at2"/>